<gene>
    <name evidence="2" type="ORF">FWK35_00011720</name>
</gene>
<evidence type="ECO:0000313" key="2">
    <source>
        <dbReference type="EMBL" id="KAF0754390.1"/>
    </source>
</evidence>
<dbReference type="EMBL" id="VUJU01004423">
    <property type="protein sequence ID" value="KAF0754390.1"/>
    <property type="molecule type" value="Genomic_DNA"/>
</dbReference>
<reference evidence="2 3" key="1">
    <citation type="submission" date="2019-08" db="EMBL/GenBank/DDBJ databases">
        <title>Whole genome of Aphis craccivora.</title>
        <authorList>
            <person name="Voronova N.V."/>
            <person name="Shulinski R.S."/>
            <person name="Bandarenka Y.V."/>
            <person name="Zhorov D.G."/>
            <person name="Warner D."/>
        </authorList>
    </citation>
    <scope>NUCLEOTIDE SEQUENCE [LARGE SCALE GENOMIC DNA]</scope>
    <source>
        <strain evidence="2">180601</strain>
        <tissue evidence="2">Whole Body</tissue>
    </source>
</reference>
<proteinExistence type="predicted"/>
<dbReference type="Proteomes" id="UP000478052">
    <property type="component" value="Unassembled WGS sequence"/>
</dbReference>
<dbReference type="InterPro" id="IPR036875">
    <property type="entry name" value="Znf_CCHC_sf"/>
</dbReference>
<dbReference type="GO" id="GO:0008270">
    <property type="term" value="F:zinc ion binding"/>
    <property type="evidence" value="ECO:0007669"/>
    <property type="project" value="InterPro"/>
</dbReference>
<dbReference type="SUPFAM" id="SSF57756">
    <property type="entry name" value="Retrovirus zinc finger-like domains"/>
    <property type="match status" value="1"/>
</dbReference>
<dbReference type="SUPFAM" id="SSF56672">
    <property type="entry name" value="DNA/RNA polymerases"/>
    <property type="match status" value="1"/>
</dbReference>
<dbReference type="Pfam" id="PF05380">
    <property type="entry name" value="Peptidase_A17"/>
    <property type="match status" value="1"/>
</dbReference>
<comment type="caution">
    <text evidence="2">The sequence shown here is derived from an EMBL/GenBank/DDBJ whole genome shotgun (WGS) entry which is preliminary data.</text>
</comment>
<feature type="region of interest" description="Disordered" evidence="1">
    <location>
        <begin position="98"/>
        <end position="118"/>
    </location>
</feature>
<name>A0A6G0YF13_APHCR</name>
<accession>A0A6G0YF13</accession>
<dbReference type="GO" id="GO:0003676">
    <property type="term" value="F:nucleic acid binding"/>
    <property type="evidence" value="ECO:0007669"/>
    <property type="project" value="InterPro"/>
</dbReference>
<dbReference type="OrthoDB" id="6615363at2759"/>
<keyword evidence="3" id="KW-1185">Reference proteome</keyword>
<dbReference type="PANTHER" id="PTHR47331">
    <property type="entry name" value="PHD-TYPE DOMAIN-CONTAINING PROTEIN"/>
    <property type="match status" value="1"/>
</dbReference>
<evidence type="ECO:0000313" key="3">
    <source>
        <dbReference type="Proteomes" id="UP000478052"/>
    </source>
</evidence>
<dbReference type="InterPro" id="IPR043502">
    <property type="entry name" value="DNA/RNA_pol_sf"/>
</dbReference>
<dbReference type="InterPro" id="IPR008042">
    <property type="entry name" value="Retrotrans_Pao"/>
</dbReference>
<sequence length="878" mass="98066">MVATSLIEKMLNASSSSQESLHDLTTLLTTFEENISLLSALDIPDLGSFMLFSLAFRTLPLGTRKMFESTMSSNVTYPPVDKLLDFIRGRITVLENVGESKKTSNKSKASPITGPAANLRSGQRNPVVLVAAKPLVNGSSDSTISCPCCSDSHTISKCSKFRSWSLDDRNEWAHDNKLCFNCLSGNHWIRACPSKSRRQTCSKKHHTLLHGATSTHKENGVENSEDAGEASCCVASLSSHQSAIPTGWHVANRPRLGGLRVADQCDDGRVFNSPGVQAPSVDYARKWFIRHAIISVNGVVEYHVRPRFASEPELVVQAWVLPSITSDMPRTSLPTDIRDRFSSLTLANPQFHVTRPVDMLLGADVFSVILDGRKVKIDESLPTAFSSIFGWVLIGPLPAELTCHLTTPMSLSTSIEDMMGKFWTVEEPDTTPSSFTDEGWCETQFRAEHSRLPSGRFQVPLPIRKPVPQLNFPGSRSIVLRRFESLERKLSANTTLRDAYRDFMSEYLSLGHMSVAATPGRYIIPHHAGPKHQQDIVDILTRLRVHKLAFTTDICKMYRQVLVAPEYRPLQHVLWRASPQDQLVEYELNTPPLLMEDCAGYETVHQAILQQTYVDDICVGADSIDDILLLQRDLITVLGKSSSELKKWSNCPAVLDAVPSSACATDPLPFDTVDGGGIKVLGLQWQPTEDVFGCALRYESPPVYTKRGVLSMIARIFDPLGLFSPATFYAKHIMQRTWLEKLGWDEPLPRDIQQDWTTFIKSLPSLRPIKIPRFFNTRSAASCLLLGFCDASQHGYAAVIYIHVLDDRDEARISLIGSKTKLAPIKPLTIPRLELNAAELLARWMYRVKCTLDQQLHIVDVYAWTDSTIVLSWLVNRH</sequence>
<organism evidence="2 3">
    <name type="scientific">Aphis craccivora</name>
    <name type="common">Cowpea aphid</name>
    <dbReference type="NCBI Taxonomy" id="307492"/>
    <lineage>
        <taxon>Eukaryota</taxon>
        <taxon>Metazoa</taxon>
        <taxon>Ecdysozoa</taxon>
        <taxon>Arthropoda</taxon>
        <taxon>Hexapoda</taxon>
        <taxon>Insecta</taxon>
        <taxon>Pterygota</taxon>
        <taxon>Neoptera</taxon>
        <taxon>Paraneoptera</taxon>
        <taxon>Hemiptera</taxon>
        <taxon>Sternorrhyncha</taxon>
        <taxon>Aphidomorpha</taxon>
        <taxon>Aphidoidea</taxon>
        <taxon>Aphididae</taxon>
        <taxon>Aphidini</taxon>
        <taxon>Aphis</taxon>
        <taxon>Aphis</taxon>
    </lineage>
</organism>
<evidence type="ECO:0000256" key="1">
    <source>
        <dbReference type="SAM" id="MobiDB-lite"/>
    </source>
</evidence>
<dbReference type="GO" id="GO:0071897">
    <property type="term" value="P:DNA biosynthetic process"/>
    <property type="evidence" value="ECO:0007669"/>
    <property type="project" value="UniProtKB-ARBA"/>
</dbReference>
<protein>
    <submittedName>
        <fullName evidence="2">Integrase catalytic domain-containing protein</fullName>
    </submittedName>
</protein>
<dbReference type="AlphaFoldDB" id="A0A6G0YF13"/>